<organism evidence="2 3">
    <name type="scientific">Williamsia herbipolensis</name>
    <dbReference type="NCBI Taxonomy" id="1603258"/>
    <lineage>
        <taxon>Bacteria</taxon>
        <taxon>Bacillati</taxon>
        <taxon>Actinomycetota</taxon>
        <taxon>Actinomycetes</taxon>
        <taxon>Mycobacteriales</taxon>
        <taxon>Nocardiaceae</taxon>
        <taxon>Williamsia</taxon>
    </lineage>
</organism>
<evidence type="ECO:0000313" key="2">
    <source>
        <dbReference type="EMBL" id="WUM19384.1"/>
    </source>
</evidence>
<keyword evidence="3" id="KW-1185">Reference proteome</keyword>
<dbReference type="KEGG" id="whr:OG579_16995"/>
<proteinExistence type="predicted"/>
<protein>
    <submittedName>
        <fullName evidence="2">Uncharacterized protein</fullName>
    </submittedName>
</protein>
<dbReference type="RefSeq" id="WP_328856893.1">
    <property type="nucleotide sequence ID" value="NZ_CP108021.1"/>
</dbReference>
<gene>
    <name evidence="2" type="ORF">OG579_16995</name>
</gene>
<reference evidence="2 3" key="1">
    <citation type="submission" date="2022-10" db="EMBL/GenBank/DDBJ databases">
        <title>The complete genomes of actinobacterial strains from the NBC collection.</title>
        <authorList>
            <person name="Joergensen T.S."/>
            <person name="Alvarez Arevalo M."/>
            <person name="Sterndorff E.B."/>
            <person name="Faurdal D."/>
            <person name="Vuksanovic O."/>
            <person name="Mourched A.-S."/>
            <person name="Charusanti P."/>
            <person name="Shaw S."/>
            <person name="Blin K."/>
            <person name="Weber T."/>
        </authorList>
    </citation>
    <scope>NUCLEOTIDE SEQUENCE [LARGE SCALE GENOMIC DNA]</scope>
    <source>
        <strain evidence="2 3">NBC_00319</strain>
    </source>
</reference>
<accession>A0AAU4K017</accession>
<dbReference type="Proteomes" id="UP001432128">
    <property type="component" value="Chromosome"/>
</dbReference>
<evidence type="ECO:0000313" key="3">
    <source>
        <dbReference type="Proteomes" id="UP001432128"/>
    </source>
</evidence>
<evidence type="ECO:0000256" key="1">
    <source>
        <dbReference type="SAM" id="MobiDB-lite"/>
    </source>
</evidence>
<dbReference type="AlphaFoldDB" id="A0AAU4K017"/>
<feature type="compositionally biased region" description="Basic and acidic residues" evidence="1">
    <location>
        <begin position="110"/>
        <end position="124"/>
    </location>
</feature>
<feature type="region of interest" description="Disordered" evidence="1">
    <location>
        <begin position="90"/>
        <end position="124"/>
    </location>
</feature>
<sequence length="124" mass="13283">MTDTPQSEDPANPGADAKEFASVLIAHAKGRAHDEATKLLAEAVAAVHDTGKSATVTVTLSIAPVKNNDTVVAITDRVAAKIPTSKKASMWFSDSDGGLHRNDPTQYRLDYTDADRNHTPNRKD</sequence>
<dbReference type="EMBL" id="CP108021">
    <property type="protein sequence ID" value="WUM19384.1"/>
    <property type="molecule type" value="Genomic_DNA"/>
</dbReference>
<name>A0AAU4K017_9NOCA</name>